<dbReference type="Proteomes" id="UP000002410">
    <property type="component" value="Chromosome"/>
</dbReference>
<accession>A7GFX1</accession>
<proteinExistence type="predicted"/>
<dbReference type="HOGENOM" id="CLU_3041863_0_0_9"/>
<name>A7GFX1_CLOBL</name>
<dbReference type="KEGG" id="cbf:CLI_2439"/>
<dbReference type="EMBL" id="CP000728">
    <property type="protein sequence ID" value="ABS40141.1"/>
    <property type="molecule type" value="Genomic_DNA"/>
</dbReference>
<evidence type="ECO:0000313" key="2">
    <source>
        <dbReference type="Proteomes" id="UP000002410"/>
    </source>
</evidence>
<sequence length="54" mass="6335">MLTLEEAIKSGKPYIKFKEWNKFIPWELALRAVGASGRQRVLEFLNGKVWEVKE</sequence>
<organism evidence="1 2">
    <name type="scientific">Clostridium botulinum (strain Langeland / NCTC 10281 / Type F)</name>
    <dbReference type="NCBI Taxonomy" id="441772"/>
    <lineage>
        <taxon>Bacteria</taxon>
        <taxon>Bacillati</taxon>
        <taxon>Bacillota</taxon>
        <taxon>Clostridia</taxon>
        <taxon>Eubacteriales</taxon>
        <taxon>Clostridiaceae</taxon>
        <taxon>Clostridium</taxon>
    </lineage>
</organism>
<gene>
    <name evidence="1" type="ordered locus">CLI_2439</name>
</gene>
<dbReference type="RefSeq" id="WP_012100348.1">
    <property type="nucleotide sequence ID" value="NC_009699.1"/>
</dbReference>
<dbReference type="AlphaFoldDB" id="A7GFX1"/>
<protein>
    <submittedName>
        <fullName evidence="1">Uncharacterized protein</fullName>
    </submittedName>
</protein>
<evidence type="ECO:0000313" key="1">
    <source>
        <dbReference type="EMBL" id="ABS40141.1"/>
    </source>
</evidence>
<reference evidence="2" key="1">
    <citation type="submission" date="2007-06" db="EMBL/GenBank/DDBJ databases">
        <authorList>
            <person name="Brinkac L.M."/>
            <person name="Daugherty S."/>
            <person name="Dodson R.J."/>
            <person name="Madupu R."/>
            <person name="Brown J.L."/>
            <person name="Bruce D."/>
            <person name="Detter C."/>
            <person name="Munk C."/>
            <person name="Smith L.A."/>
            <person name="Smith T.J."/>
            <person name="White O."/>
            <person name="Brettin T.S."/>
        </authorList>
    </citation>
    <scope>NUCLEOTIDE SEQUENCE [LARGE SCALE GENOMIC DNA]</scope>
    <source>
        <strain evidence="2">Langeland / NCTC 10281 / Type F</strain>
    </source>
</reference>